<dbReference type="Gene3D" id="3.40.50.2000">
    <property type="entry name" value="Glycogen Phosphorylase B"/>
    <property type="match status" value="2"/>
</dbReference>
<accession>A0ABQ2N4Z7</accession>
<dbReference type="RefSeq" id="WP_188702781.1">
    <property type="nucleotide sequence ID" value="NZ_BMMQ01000010.1"/>
</dbReference>
<name>A0ABQ2N4Z7_9MICO</name>
<sequence>MNLFPAIAPVSEPFDGVRRIAVLRGGGLGDLLFGQPALAALAGAYPEAEITLLGSTIAGELFAPESPRVLGAPHRVVRLPAVPGVAASPEAEPPAELGDFLAAQRDENYDLAVQIHGGGRYSNPFLNLLGARHTVGTRTPDAEPLERTIDYVYYQHEVLRALEVAGLAGAAPVVLEPRIEIDAASAAAAERDADSPLVAIHPGATDPRRRWPAERFAEVAAALLDDGARILLVGGAEDVPLAARIRTRIEEIAPGSGSRIEDASGRMTLRRLAAALAGADLLVANDSGPRHLAQAVGTKTAAVFWFGNVVNAGPLGRGRHRVQLAWTTHCPVCGRDSTQVGWTAERCEHDVSFVGDVTSDAVLADARQLMATTAPPRGR</sequence>
<protein>
    <recommendedName>
        <fullName evidence="5">ADP-heptose:LPS heptosyltransferase</fullName>
    </recommendedName>
</protein>
<dbReference type="PANTHER" id="PTHR30160:SF1">
    <property type="entry name" value="LIPOPOLYSACCHARIDE 1,2-N-ACETYLGLUCOSAMINETRANSFERASE-RELATED"/>
    <property type="match status" value="1"/>
</dbReference>
<dbReference type="CDD" id="cd03789">
    <property type="entry name" value="GT9_LPS_heptosyltransferase"/>
    <property type="match status" value="1"/>
</dbReference>
<reference evidence="4" key="1">
    <citation type="journal article" date="2019" name="Int. J. Syst. Evol. Microbiol.">
        <title>The Global Catalogue of Microorganisms (GCM) 10K type strain sequencing project: providing services to taxonomists for standard genome sequencing and annotation.</title>
        <authorList>
            <consortium name="The Broad Institute Genomics Platform"/>
            <consortium name="The Broad Institute Genome Sequencing Center for Infectious Disease"/>
            <person name="Wu L."/>
            <person name="Ma J."/>
        </authorList>
    </citation>
    <scope>NUCLEOTIDE SEQUENCE [LARGE SCALE GENOMIC DNA]</scope>
    <source>
        <strain evidence="4">CGMCC 4.7181</strain>
    </source>
</reference>
<dbReference type="PANTHER" id="PTHR30160">
    <property type="entry name" value="TETRAACYLDISACCHARIDE 4'-KINASE-RELATED"/>
    <property type="match status" value="1"/>
</dbReference>
<dbReference type="Proteomes" id="UP000638043">
    <property type="component" value="Unassembled WGS sequence"/>
</dbReference>
<dbReference type="SUPFAM" id="SSF53756">
    <property type="entry name" value="UDP-Glycosyltransferase/glycogen phosphorylase"/>
    <property type="match status" value="1"/>
</dbReference>
<evidence type="ECO:0000256" key="1">
    <source>
        <dbReference type="ARBA" id="ARBA00022676"/>
    </source>
</evidence>
<evidence type="ECO:0000313" key="3">
    <source>
        <dbReference type="EMBL" id="GGO66829.1"/>
    </source>
</evidence>
<comment type="caution">
    <text evidence="3">The sequence shown here is derived from an EMBL/GenBank/DDBJ whole genome shotgun (WGS) entry which is preliminary data.</text>
</comment>
<keyword evidence="1" id="KW-0328">Glycosyltransferase</keyword>
<dbReference type="InterPro" id="IPR051199">
    <property type="entry name" value="LPS_LOS_Heptosyltrfase"/>
</dbReference>
<evidence type="ECO:0008006" key="5">
    <source>
        <dbReference type="Google" id="ProtNLM"/>
    </source>
</evidence>
<dbReference type="InterPro" id="IPR002201">
    <property type="entry name" value="Glyco_trans_9"/>
</dbReference>
<organism evidence="3 4">
    <name type="scientific">Microbacterium nanhaiense</name>
    <dbReference type="NCBI Taxonomy" id="1301026"/>
    <lineage>
        <taxon>Bacteria</taxon>
        <taxon>Bacillati</taxon>
        <taxon>Actinomycetota</taxon>
        <taxon>Actinomycetes</taxon>
        <taxon>Micrococcales</taxon>
        <taxon>Microbacteriaceae</taxon>
        <taxon>Microbacterium</taxon>
    </lineage>
</organism>
<keyword evidence="4" id="KW-1185">Reference proteome</keyword>
<evidence type="ECO:0000256" key="2">
    <source>
        <dbReference type="ARBA" id="ARBA00022679"/>
    </source>
</evidence>
<dbReference type="EMBL" id="BMMQ01000010">
    <property type="protein sequence ID" value="GGO66829.1"/>
    <property type="molecule type" value="Genomic_DNA"/>
</dbReference>
<evidence type="ECO:0000313" key="4">
    <source>
        <dbReference type="Proteomes" id="UP000638043"/>
    </source>
</evidence>
<gene>
    <name evidence="3" type="ORF">GCM10010910_27160</name>
</gene>
<keyword evidence="2" id="KW-0808">Transferase</keyword>
<dbReference type="Pfam" id="PF01075">
    <property type="entry name" value="Glyco_transf_9"/>
    <property type="match status" value="1"/>
</dbReference>
<proteinExistence type="predicted"/>